<name>A0A346AC98_AERHY</name>
<evidence type="ECO:0000313" key="2">
    <source>
        <dbReference type="EMBL" id="AXL04860.1"/>
    </source>
</evidence>
<sequence length="362" mass="40712">MINILIPLAGKNTFETNATNVFPKILSDIGGELLIERAAKPFTKLEINKKIVVSVPSLEVEKYKLDNVIPLLSDSVELCIINGNTQGAACSALLSIEHLDLDAPLIISSFEQVLDFDLCPYINEFLCSGVDAGVLTFEAIHPKWSYVKVDSQGMVTQAAEKRPISKNAIAGMFFYKNAQLFVDAAKDMIRKDVKTNDLFFISPTLNEIILNKGIVKAIPINKKNYFHINDEHALISYEDKISSERNSYVNDITNKTMSYAEAFHNMNIDSVKTFFSNDFSLRDPSVSLSGKEQACEYIKNIFNSVDTLTFKVKDIIATHNQSIIEFTLDIDDKTFFGVDLIRWNDDFQMVSMDAYLYESKNG</sequence>
<dbReference type="EMBL" id="MH449675">
    <property type="protein sequence ID" value="AXL04860.1"/>
    <property type="molecule type" value="Genomic_DNA"/>
</dbReference>
<dbReference type="SUPFAM" id="SSF53448">
    <property type="entry name" value="Nucleotide-diphospho-sugar transferases"/>
    <property type="match status" value="1"/>
</dbReference>
<dbReference type="InterPro" id="IPR029044">
    <property type="entry name" value="Nucleotide-diphossugar_trans"/>
</dbReference>
<dbReference type="Gene3D" id="3.90.550.10">
    <property type="entry name" value="Spore Coat Polysaccharide Biosynthesis Protein SpsA, Chain A"/>
    <property type="match status" value="1"/>
</dbReference>
<organism evidence="2">
    <name type="scientific">Aeromonas hydrophila</name>
    <dbReference type="NCBI Taxonomy" id="644"/>
    <lineage>
        <taxon>Bacteria</taxon>
        <taxon>Pseudomonadati</taxon>
        <taxon>Pseudomonadota</taxon>
        <taxon>Gammaproteobacteria</taxon>
        <taxon>Aeromonadales</taxon>
        <taxon>Aeromonadaceae</taxon>
        <taxon>Aeromonas</taxon>
    </lineage>
</organism>
<keyword evidence="2" id="KW-0808">Transferase</keyword>
<dbReference type="Pfam" id="PF12680">
    <property type="entry name" value="SnoaL_2"/>
    <property type="match status" value="1"/>
</dbReference>
<accession>A0A346AC98</accession>
<dbReference type="Gene3D" id="3.10.450.50">
    <property type="match status" value="1"/>
</dbReference>
<feature type="domain" description="SnoaL-like" evidence="1">
    <location>
        <begin position="259"/>
        <end position="345"/>
    </location>
</feature>
<reference evidence="2" key="1">
    <citation type="submission" date="2018-06" db="EMBL/GenBank/DDBJ databases">
        <title>Genetic diversity of the Aeromonas Hydrophila O antigens and development of a suspension array for serotype detection.</title>
        <authorList>
            <person name="Cao H."/>
            <person name="Liu B."/>
        </authorList>
    </citation>
    <scope>NUCLEOTIDE SEQUENCE</scope>
    <source>
        <strain evidence="2">G5372</strain>
    </source>
</reference>
<evidence type="ECO:0000259" key="1">
    <source>
        <dbReference type="Pfam" id="PF12680"/>
    </source>
</evidence>
<gene>
    <name evidence="2" type="primary">gt8</name>
</gene>
<dbReference type="GO" id="GO:0016740">
    <property type="term" value="F:transferase activity"/>
    <property type="evidence" value="ECO:0007669"/>
    <property type="project" value="UniProtKB-KW"/>
</dbReference>
<dbReference type="InterPro" id="IPR037401">
    <property type="entry name" value="SnoaL-like"/>
</dbReference>
<dbReference type="AlphaFoldDB" id="A0A346AC98"/>
<proteinExistence type="predicted"/>
<dbReference type="InterPro" id="IPR032710">
    <property type="entry name" value="NTF2-like_dom_sf"/>
</dbReference>
<dbReference type="SUPFAM" id="SSF54427">
    <property type="entry name" value="NTF2-like"/>
    <property type="match status" value="1"/>
</dbReference>
<protein>
    <submittedName>
        <fullName evidence="2">Glycosyltransferase</fullName>
    </submittedName>
</protein>